<name>A0A381R2B4_9ZZZZ</name>
<gene>
    <name evidence="2" type="ORF">METZ01_LOCUS36587</name>
</gene>
<evidence type="ECO:0000256" key="1">
    <source>
        <dbReference type="SAM" id="MobiDB-lite"/>
    </source>
</evidence>
<accession>A0A381R2B4</accession>
<organism evidence="2">
    <name type="scientific">marine metagenome</name>
    <dbReference type="NCBI Taxonomy" id="408172"/>
    <lineage>
        <taxon>unclassified sequences</taxon>
        <taxon>metagenomes</taxon>
        <taxon>ecological metagenomes</taxon>
    </lineage>
</organism>
<proteinExistence type="predicted"/>
<dbReference type="AlphaFoldDB" id="A0A381R2B4"/>
<reference evidence="2" key="1">
    <citation type="submission" date="2018-05" db="EMBL/GenBank/DDBJ databases">
        <authorList>
            <person name="Lanie J.A."/>
            <person name="Ng W.-L."/>
            <person name="Kazmierczak K.M."/>
            <person name="Andrzejewski T.M."/>
            <person name="Davidsen T.M."/>
            <person name="Wayne K.J."/>
            <person name="Tettelin H."/>
            <person name="Glass J.I."/>
            <person name="Rusch D."/>
            <person name="Podicherti R."/>
            <person name="Tsui H.-C.T."/>
            <person name="Winkler M.E."/>
        </authorList>
    </citation>
    <scope>NUCLEOTIDE SEQUENCE</scope>
</reference>
<feature type="region of interest" description="Disordered" evidence="1">
    <location>
        <begin position="1"/>
        <end position="21"/>
    </location>
</feature>
<evidence type="ECO:0000313" key="2">
    <source>
        <dbReference type="EMBL" id="SUZ83733.1"/>
    </source>
</evidence>
<protein>
    <submittedName>
        <fullName evidence="2">Uncharacterized protein</fullName>
    </submittedName>
</protein>
<sequence>MKNGGKQSNDKQARGPRTTSVITEQRRNVVDSDAHVVFDFTDLHKPAVSDLALVLTARLQTPLSESVWAREIHPRTAEILRALRLDHMFPCYPDPDHLD</sequence>
<dbReference type="EMBL" id="UINC01001564">
    <property type="protein sequence ID" value="SUZ83733.1"/>
    <property type="molecule type" value="Genomic_DNA"/>
</dbReference>